<dbReference type="Gene3D" id="1.20.1270.60">
    <property type="entry name" value="Arfaptin homology (AH) domain/BAR domain"/>
    <property type="match status" value="1"/>
</dbReference>
<dbReference type="GO" id="GO:0007009">
    <property type="term" value="P:plasma membrane organization"/>
    <property type="evidence" value="ECO:0007669"/>
    <property type="project" value="InterPro"/>
</dbReference>
<dbReference type="Pfam" id="PF08397">
    <property type="entry name" value="IMD"/>
    <property type="match status" value="1"/>
</dbReference>
<dbReference type="InterPro" id="IPR027267">
    <property type="entry name" value="AH/BAR_dom_sf"/>
</dbReference>
<organism evidence="2 3">
    <name type="scientific">Biomphalaria glabrata</name>
    <name type="common">Bloodfluke planorb</name>
    <name type="synonym">Freshwater snail</name>
    <dbReference type="NCBI Taxonomy" id="6526"/>
    <lineage>
        <taxon>Eukaryota</taxon>
        <taxon>Metazoa</taxon>
        <taxon>Spiralia</taxon>
        <taxon>Lophotrochozoa</taxon>
        <taxon>Mollusca</taxon>
        <taxon>Gastropoda</taxon>
        <taxon>Heterobranchia</taxon>
        <taxon>Euthyneura</taxon>
        <taxon>Panpulmonata</taxon>
        <taxon>Hygrophila</taxon>
        <taxon>Lymnaeoidea</taxon>
        <taxon>Planorbidae</taxon>
        <taxon>Biomphalaria</taxon>
    </lineage>
</organism>
<evidence type="ECO:0000259" key="1">
    <source>
        <dbReference type="PROSITE" id="PS51338"/>
    </source>
</evidence>
<dbReference type="GO" id="GO:0051764">
    <property type="term" value="P:actin crosslink formation"/>
    <property type="evidence" value="ECO:0007669"/>
    <property type="project" value="TreeGrafter"/>
</dbReference>
<gene>
    <name evidence="2" type="primary">106055937</name>
</gene>
<dbReference type="GO" id="GO:0005829">
    <property type="term" value="C:cytosol"/>
    <property type="evidence" value="ECO:0007669"/>
    <property type="project" value="TreeGrafter"/>
</dbReference>
<protein>
    <recommendedName>
        <fullName evidence="1">IMD domain-containing protein</fullName>
    </recommendedName>
</protein>
<dbReference type="AlphaFoldDB" id="A0A2C9M062"/>
<dbReference type="InterPro" id="IPR013606">
    <property type="entry name" value="I-BAR_dom"/>
</dbReference>
<name>A0A2C9M062_BIOGL</name>
<dbReference type="InterPro" id="IPR027681">
    <property type="entry name" value="IRSp53/IRTKS/Pinkbar"/>
</dbReference>
<feature type="domain" description="IMD" evidence="1">
    <location>
        <begin position="1"/>
        <end position="161"/>
    </location>
</feature>
<dbReference type="KEGG" id="bgt:106055937"/>
<dbReference type="VEuPathDB" id="VectorBase:BGLAX_046138"/>
<dbReference type="Proteomes" id="UP000076420">
    <property type="component" value="Unassembled WGS sequence"/>
</dbReference>
<dbReference type="SUPFAM" id="SSF103657">
    <property type="entry name" value="BAR/IMD domain-like"/>
    <property type="match status" value="1"/>
</dbReference>
<evidence type="ECO:0000313" key="3">
    <source>
        <dbReference type="Proteomes" id="UP000076420"/>
    </source>
</evidence>
<dbReference type="STRING" id="6526.A0A2C9M062"/>
<dbReference type="PANTHER" id="PTHR14206">
    <property type="entry name" value="BRAIN-SPECIFIC ANGIOGENESIS INHIBITOR 1-ASSOCIATED PROTEIN 2"/>
    <property type="match status" value="1"/>
</dbReference>
<dbReference type="EnsemblMetazoa" id="BGLB037002-RA">
    <property type="protein sequence ID" value="BGLB037002-PA"/>
    <property type="gene ID" value="BGLB037002"/>
</dbReference>
<dbReference type="OrthoDB" id="3800937at2759"/>
<dbReference type="GO" id="GO:0051017">
    <property type="term" value="P:actin filament bundle assembly"/>
    <property type="evidence" value="ECO:0007669"/>
    <property type="project" value="TreeGrafter"/>
</dbReference>
<evidence type="ECO:0000313" key="2">
    <source>
        <dbReference type="EnsemblMetazoa" id="BGLB037002-PA"/>
    </source>
</evidence>
<proteinExistence type="predicted"/>
<dbReference type="GO" id="GO:0005654">
    <property type="term" value="C:nucleoplasm"/>
    <property type="evidence" value="ECO:0007669"/>
    <property type="project" value="TreeGrafter"/>
</dbReference>
<sequence>MKTTEEAHYLTENIYKNLSSKFNPLTKQVLVNAKSYHKALLATSSAARGYIESIGKLGHDCKTHASSGTEEIGQSIYRVAEAYKEIQIKFEECTKAIFTEVILPLEQKLDTELKACVAEQRKYHQGHKEVTGPYTKAVAALEKFKKKNQSKGIFDAEKEAP</sequence>
<dbReference type="PROSITE" id="PS51338">
    <property type="entry name" value="IMD"/>
    <property type="match status" value="1"/>
</dbReference>
<dbReference type="GO" id="GO:0030838">
    <property type="term" value="P:positive regulation of actin filament polymerization"/>
    <property type="evidence" value="ECO:0007669"/>
    <property type="project" value="TreeGrafter"/>
</dbReference>
<accession>A0A2C9M062</accession>
<dbReference type="VEuPathDB" id="VectorBase:BGLB037002"/>
<reference evidence="2" key="1">
    <citation type="submission" date="2020-05" db="UniProtKB">
        <authorList>
            <consortium name="EnsemblMetazoa"/>
        </authorList>
    </citation>
    <scope>IDENTIFICATION</scope>
    <source>
        <strain evidence="2">BB02</strain>
    </source>
</reference>
<dbReference type="PANTHER" id="PTHR14206:SF7">
    <property type="entry name" value="INSULIN RECEPTOR SUBSTRATE 53 KDA, ISOFORM A"/>
    <property type="match status" value="1"/>
</dbReference>